<evidence type="ECO:0008006" key="4">
    <source>
        <dbReference type="Google" id="ProtNLM"/>
    </source>
</evidence>
<keyword evidence="3" id="KW-1185">Reference proteome</keyword>
<evidence type="ECO:0000313" key="2">
    <source>
        <dbReference type="EMBL" id="GJN03515.1"/>
    </source>
</evidence>
<reference evidence="2" key="2">
    <citation type="submission" date="2021-12" db="EMBL/GenBank/DDBJ databases">
        <title>Resequencing data analysis of finger millet.</title>
        <authorList>
            <person name="Hatakeyama M."/>
            <person name="Aluri S."/>
            <person name="Balachadran M.T."/>
            <person name="Sivarajan S.R."/>
            <person name="Poveda L."/>
            <person name="Shimizu-Inatsugi R."/>
            <person name="Schlapbach R."/>
            <person name="Sreeman S.M."/>
            <person name="Shimizu K.K."/>
        </authorList>
    </citation>
    <scope>NUCLEOTIDE SEQUENCE</scope>
</reference>
<dbReference type="PANTHER" id="PTHR36483">
    <property type="entry name" value="OS02G0130700 PROTEIN"/>
    <property type="match status" value="1"/>
</dbReference>
<gene>
    <name evidence="2" type="primary">ga20970</name>
    <name evidence="2" type="ORF">PR202_ga20970</name>
</gene>
<dbReference type="AlphaFoldDB" id="A0AAV5CZ56"/>
<feature type="chain" id="PRO_5043775182" description="Thionin-like protein" evidence="1">
    <location>
        <begin position="29"/>
        <end position="103"/>
    </location>
</feature>
<dbReference type="EMBL" id="BQKI01000010">
    <property type="protein sequence ID" value="GJN03515.1"/>
    <property type="molecule type" value="Genomic_DNA"/>
</dbReference>
<sequence>MEGKMRAAAACCILIIVLLYGQQQQVAALTFCQCYKDCYTRCRKDSRSKSLCGFDCFVTCPLTPQPPVTSAGHCAGICRSLSICGVAAISKAYSLHNHVLFPY</sequence>
<accession>A0AAV5CZ56</accession>
<protein>
    <recommendedName>
        <fullName evidence="4">Thionin-like protein</fullName>
    </recommendedName>
</protein>
<proteinExistence type="predicted"/>
<keyword evidence="1" id="KW-0732">Signal</keyword>
<evidence type="ECO:0000313" key="3">
    <source>
        <dbReference type="Proteomes" id="UP001054889"/>
    </source>
</evidence>
<evidence type="ECO:0000256" key="1">
    <source>
        <dbReference type="SAM" id="SignalP"/>
    </source>
</evidence>
<dbReference type="Proteomes" id="UP001054889">
    <property type="component" value="Unassembled WGS sequence"/>
</dbReference>
<name>A0AAV5CZ56_ELECO</name>
<reference evidence="2" key="1">
    <citation type="journal article" date="2018" name="DNA Res.">
        <title>Multiple hybrid de novo genome assembly of finger millet, an orphan allotetraploid crop.</title>
        <authorList>
            <person name="Hatakeyama M."/>
            <person name="Aluri S."/>
            <person name="Balachadran M.T."/>
            <person name="Sivarajan S.R."/>
            <person name="Patrignani A."/>
            <person name="Gruter S."/>
            <person name="Poveda L."/>
            <person name="Shimizu-Inatsugi R."/>
            <person name="Baeten J."/>
            <person name="Francoijs K.J."/>
            <person name="Nataraja K.N."/>
            <person name="Reddy Y.A.N."/>
            <person name="Phadnis S."/>
            <person name="Ravikumar R.L."/>
            <person name="Schlapbach R."/>
            <person name="Sreeman S.M."/>
            <person name="Shimizu K.K."/>
        </authorList>
    </citation>
    <scope>NUCLEOTIDE SEQUENCE</scope>
</reference>
<comment type="caution">
    <text evidence="2">The sequence shown here is derived from an EMBL/GenBank/DDBJ whole genome shotgun (WGS) entry which is preliminary data.</text>
</comment>
<organism evidence="2 3">
    <name type="scientific">Eleusine coracana subsp. coracana</name>
    <dbReference type="NCBI Taxonomy" id="191504"/>
    <lineage>
        <taxon>Eukaryota</taxon>
        <taxon>Viridiplantae</taxon>
        <taxon>Streptophyta</taxon>
        <taxon>Embryophyta</taxon>
        <taxon>Tracheophyta</taxon>
        <taxon>Spermatophyta</taxon>
        <taxon>Magnoliopsida</taxon>
        <taxon>Liliopsida</taxon>
        <taxon>Poales</taxon>
        <taxon>Poaceae</taxon>
        <taxon>PACMAD clade</taxon>
        <taxon>Chloridoideae</taxon>
        <taxon>Cynodonteae</taxon>
        <taxon>Eleusininae</taxon>
        <taxon>Eleusine</taxon>
    </lineage>
</organism>
<dbReference type="PANTHER" id="PTHR36483:SF1">
    <property type="entry name" value="OS02G0130700 PROTEIN"/>
    <property type="match status" value="1"/>
</dbReference>
<feature type="signal peptide" evidence="1">
    <location>
        <begin position="1"/>
        <end position="28"/>
    </location>
</feature>